<protein>
    <submittedName>
        <fullName evidence="4">Necrosis inducing protein</fullName>
    </submittedName>
</protein>
<sequence length="244" mass="25270">MVAFSKSLQLSLSVLASTVIAIPTPSQLESRAVIDSDAVVGFAETVPSGTVGTVYEAYKPFLKVVNGCVPFPAVDASGNTGGGLSPTGSSNGGCSSSTGQVYVRGGQSGSNYAIMYSWYMPKDEPSTGIGHRHDWEGVIVWLSSATATTADNILAVCPSAHGGWDCSTDGYSLSGTSPLIKYESIWPVDHSMGLTSTVGGKQPMIAWESLPTAAQTALENTDFGAANVPFIPAVFTDNLAKATF</sequence>
<dbReference type="PIRSF" id="PIRSF029958">
    <property type="entry name" value="Necrosis-inducing_protein"/>
    <property type="match status" value="1"/>
</dbReference>
<feature type="signal peptide" evidence="3">
    <location>
        <begin position="1"/>
        <end position="21"/>
    </location>
</feature>
<evidence type="ECO:0000313" key="4">
    <source>
        <dbReference type="EMBL" id="AFY10018.1"/>
    </source>
</evidence>
<accession>A0A1U8UXC8</accession>
<dbReference type="SMR" id="A0A1U8UXC8"/>
<evidence type="ECO:0000256" key="2">
    <source>
        <dbReference type="ARBA" id="ARBA00023026"/>
    </source>
</evidence>
<dbReference type="AlphaFoldDB" id="A0A1U8UXC8"/>
<feature type="chain" id="PRO_5010742118" evidence="3">
    <location>
        <begin position="22"/>
        <end position="244"/>
    </location>
</feature>
<keyword evidence="2" id="KW-0843">Virulence</keyword>
<dbReference type="InterPro" id="IPR008701">
    <property type="entry name" value="NPP1"/>
</dbReference>
<evidence type="ECO:0000256" key="3">
    <source>
        <dbReference type="SAM" id="SignalP"/>
    </source>
</evidence>
<dbReference type="Pfam" id="PF05630">
    <property type="entry name" value="NPP1"/>
    <property type="match status" value="1"/>
</dbReference>
<evidence type="ECO:0000256" key="1">
    <source>
        <dbReference type="ARBA" id="ARBA00009520"/>
    </source>
</evidence>
<reference evidence="4" key="1">
    <citation type="submission" date="2012-03" db="EMBL/GenBank/DDBJ databases">
        <title>Identification of genes encoding NPP from Botrytis cinerea and evolutionary characterization.</title>
        <authorList>
            <person name="Feng B."/>
            <person name="Li P."/>
        </authorList>
    </citation>
    <scope>NUCLEOTIDE SEQUENCE</scope>
</reference>
<dbReference type="PANTHER" id="PTHR33657">
    <property type="entry name" value="DOMAIN PROTEIN, PUTATIVE (AFU_ORTHOLOGUE AFUA_5G00600)-RELATED"/>
    <property type="match status" value="1"/>
</dbReference>
<comment type="similarity">
    <text evidence="1">Belongs to the Necrosis inducing protein (NPP1) family.</text>
</comment>
<dbReference type="EMBL" id="JQ768218">
    <property type="protein sequence ID" value="AFY10018.1"/>
    <property type="molecule type" value="mRNA"/>
</dbReference>
<keyword evidence="3" id="KW-0732">Signal</keyword>
<gene>
    <name evidence="4" type="primary">NPP1</name>
</gene>
<name>A0A1U8UXC8_BOTFU</name>
<proteinExistence type="evidence at transcript level"/>
<dbReference type="OMA" id="AHGGWDC"/>
<organism evidence="4">
    <name type="scientific">Botryotinia fuckeliana</name>
    <name type="common">Noble rot fungus</name>
    <name type="synonym">Botrytis cinerea</name>
    <dbReference type="NCBI Taxonomy" id="40559"/>
    <lineage>
        <taxon>Eukaryota</taxon>
        <taxon>Fungi</taxon>
        <taxon>Dikarya</taxon>
        <taxon>Ascomycota</taxon>
        <taxon>Pezizomycotina</taxon>
        <taxon>Leotiomycetes</taxon>
        <taxon>Helotiales</taxon>
        <taxon>Sclerotiniaceae</taxon>
        <taxon>Botrytis</taxon>
    </lineage>
</organism>
<dbReference type="PANTHER" id="PTHR33657:SF8">
    <property type="entry name" value="DOMAIN PROTEIN, PUTATIVE (AFU_ORTHOLOGUE AFUA_5G00600)-RELATED"/>
    <property type="match status" value="1"/>
</dbReference>